<dbReference type="AlphaFoldDB" id="A0A915EMK0"/>
<feature type="region of interest" description="Disordered" evidence="1">
    <location>
        <begin position="311"/>
        <end position="334"/>
    </location>
</feature>
<dbReference type="Proteomes" id="UP000887574">
    <property type="component" value="Unplaced"/>
</dbReference>
<evidence type="ECO:0000256" key="1">
    <source>
        <dbReference type="SAM" id="MobiDB-lite"/>
    </source>
</evidence>
<evidence type="ECO:0000256" key="2">
    <source>
        <dbReference type="SAM" id="Phobius"/>
    </source>
</evidence>
<name>A0A915EMK0_9BILA</name>
<sequence>MRKNVPVDKLDFQWPDADQFLIGMNVEGRHIQQKATPLQQLLGHANSNIKEPYLSGVCKLVHCQSTSSYCSQPVKPVGQCCPTCGAFLTFRQNILNFSQASAVVLAVEDRLLKDHPKVGISFSKLDEFDLQPLYQIAVIGADSSVFDEDVFYGAVKTTFDEIQADAASSVHFQNIQPAYFDERTSCSIENGKIHWGKVFKALLFVLALLVVFALAFRQQYKHSPRLRLLMADSRSSLGNMSASWQSAGRVELRRANRRLSLLFGQQRRGSRLEELVEGGADPRHLHDHSIFHAEFANQAFSNILYEDDQPKEEGQLESMKPGPQQCEDRKLIQF</sequence>
<reference evidence="4 5" key="1">
    <citation type="submission" date="2022-11" db="UniProtKB">
        <authorList>
            <consortium name="WormBaseParasite"/>
        </authorList>
    </citation>
    <scope>IDENTIFICATION</scope>
</reference>
<keyword evidence="2" id="KW-1133">Transmembrane helix</keyword>
<evidence type="ECO:0000313" key="3">
    <source>
        <dbReference type="Proteomes" id="UP000887574"/>
    </source>
</evidence>
<dbReference type="WBParaSite" id="jg9563">
    <property type="protein sequence ID" value="jg9563"/>
    <property type="gene ID" value="jg9563"/>
</dbReference>
<evidence type="ECO:0000313" key="4">
    <source>
        <dbReference type="WBParaSite" id="jg7458"/>
    </source>
</evidence>
<dbReference type="Pfam" id="PF14828">
    <property type="entry name" value="Amnionless"/>
    <property type="match status" value="1"/>
</dbReference>
<evidence type="ECO:0000313" key="5">
    <source>
        <dbReference type="WBParaSite" id="jg9563"/>
    </source>
</evidence>
<keyword evidence="3" id="KW-1185">Reference proteome</keyword>
<proteinExistence type="predicted"/>
<accession>A0A915EMK0</accession>
<keyword evidence="2" id="KW-0472">Membrane</keyword>
<protein>
    <submittedName>
        <fullName evidence="4 5">Protein amnionless</fullName>
    </submittedName>
</protein>
<organism evidence="3 4">
    <name type="scientific">Ditylenchus dipsaci</name>
    <dbReference type="NCBI Taxonomy" id="166011"/>
    <lineage>
        <taxon>Eukaryota</taxon>
        <taxon>Metazoa</taxon>
        <taxon>Ecdysozoa</taxon>
        <taxon>Nematoda</taxon>
        <taxon>Chromadorea</taxon>
        <taxon>Rhabditida</taxon>
        <taxon>Tylenchina</taxon>
        <taxon>Tylenchomorpha</taxon>
        <taxon>Sphaerularioidea</taxon>
        <taxon>Anguinidae</taxon>
        <taxon>Anguininae</taxon>
        <taxon>Ditylenchus</taxon>
    </lineage>
</organism>
<dbReference type="WBParaSite" id="jg7458">
    <property type="protein sequence ID" value="jg7458"/>
    <property type="gene ID" value="jg7458"/>
</dbReference>
<dbReference type="InterPro" id="IPR026112">
    <property type="entry name" value="AMN"/>
</dbReference>
<feature type="transmembrane region" description="Helical" evidence="2">
    <location>
        <begin position="198"/>
        <end position="216"/>
    </location>
</feature>
<keyword evidence="2" id="KW-0812">Transmembrane</keyword>